<comment type="caution">
    <text evidence="1">The sequence shown here is derived from an EMBL/GenBank/DDBJ whole genome shotgun (WGS) entry which is preliminary data.</text>
</comment>
<gene>
    <name evidence="1" type="ORF">I553_3592</name>
</gene>
<dbReference type="AlphaFoldDB" id="X8DK62"/>
<reference evidence="1" key="1">
    <citation type="submission" date="2014-01" db="EMBL/GenBank/DDBJ databases">
        <authorList>
            <person name="Brown-Elliot B."/>
            <person name="Wallace R."/>
            <person name="Lenaerts A."/>
            <person name="Ordway D."/>
            <person name="DeGroote M.A."/>
            <person name="Parker T."/>
            <person name="Sizemore C."/>
            <person name="Tallon L.J."/>
            <person name="Sadzewicz L.K."/>
            <person name="Sengamalay N."/>
            <person name="Fraser C.M."/>
            <person name="Hine E."/>
            <person name="Shefchek K.A."/>
            <person name="Das S.P."/>
            <person name="Tettelin H."/>
        </authorList>
    </citation>
    <scope>NUCLEOTIDE SEQUENCE [LARGE SCALE GENOMIC DNA]</scope>
    <source>
        <strain evidence="1">4042</strain>
    </source>
</reference>
<protein>
    <submittedName>
        <fullName evidence="1">Putative syringomycin synthetase</fullName>
    </submittedName>
</protein>
<proteinExistence type="predicted"/>
<organism evidence="1">
    <name type="scientific">Mycobacterium xenopi 4042</name>
    <dbReference type="NCBI Taxonomy" id="1299334"/>
    <lineage>
        <taxon>Bacteria</taxon>
        <taxon>Bacillati</taxon>
        <taxon>Actinomycetota</taxon>
        <taxon>Actinomycetes</taxon>
        <taxon>Mycobacteriales</taxon>
        <taxon>Mycobacteriaceae</taxon>
        <taxon>Mycobacterium</taxon>
    </lineage>
</organism>
<evidence type="ECO:0000313" key="1">
    <source>
        <dbReference type="EMBL" id="EUA68421.1"/>
    </source>
</evidence>
<name>X8DK62_MYCXE</name>
<accession>X8DK62</accession>
<dbReference type="EMBL" id="JAOB01000015">
    <property type="protein sequence ID" value="EUA68421.1"/>
    <property type="molecule type" value="Genomic_DNA"/>
</dbReference>
<dbReference type="PATRIC" id="fig|1299334.3.peg.1786"/>
<sequence>MIVSPASDLQAIAGYIEAERQGSKRPTFASVHGRAEEGEAVEVRARDLRLDKFLDARTLEDARPCPGQAPRCARCCSPARPDSWAATWRWSGWSGWTPSTAR</sequence>